<dbReference type="EMBL" id="FOFO01000022">
    <property type="protein sequence ID" value="SEQ27617.1"/>
    <property type="molecule type" value="Genomic_DNA"/>
</dbReference>
<dbReference type="Pfam" id="PF01075">
    <property type="entry name" value="Glyco_transf_9"/>
    <property type="match status" value="1"/>
</dbReference>
<sequence>MQSLLIVRLSAIGDVVMASPLPAVFRAAWPDVRITWLVEPQVAELVSRHPQVDRVVVWPKAQWRALFRRLRWIRLGREVVRFVRELRAEPYDMGVDLQGLLKSGLLTRLSGARERVGLGSREGSGVFMTQVVPRGGDPRRIGSEYRYLAQALGLEPGAFFMQVGLRPEDESVGAQVAQDQGVRGYVVGCPFTTRPQKHWVEAAWAELARRIHHERGQPMVLLGGPDDREAADRIQALAGTAVDNRVGQTSLTQAAAVIRRAGLLVGVDTGLTHMGPAFDVPTVALFGSTCPYLDTGRDNTVVIYHDLPCAPCRRNPTCDGCFDCLTGISVDEVMAAVARLLPTTPIKESS</sequence>
<accession>A0A1H9EPV4</accession>
<dbReference type="AlphaFoldDB" id="A0A1H9EPV4"/>
<dbReference type="SUPFAM" id="SSF53756">
    <property type="entry name" value="UDP-Glycosyltransferase/glycogen phosphorylase"/>
    <property type="match status" value="1"/>
</dbReference>
<dbReference type="InterPro" id="IPR051199">
    <property type="entry name" value="LPS_LOS_Heptosyltrfase"/>
</dbReference>
<name>A0A1H9EPV4_9GAMM</name>
<dbReference type="Proteomes" id="UP000199496">
    <property type="component" value="Unassembled WGS sequence"/>
</dbReference>
<dbReference type="InterPro" id="IPR002201">
    <property type="entry name" value="Glyco_trans_9"/>
</dbReference>
<proteinExistence type="predicted"/>
<dbReference type="CDD" id="cd03789">
    <property type="entry name" value="GT9_LPS_heptosyltransferase"/>
    <property type="match status" value="1"/>
</dbReference>
<dbReference type="OrthoDB" id="9767552at2"/>
<evidence type="ECO:0000313" key="4">
    <source>
        <dbReference type="Proteomes" id="UP000199496"/>
    </source>
</evidence>
<reference evidence="3 4" key="1">
    <citation type="submission" date="2016-10" db="EMBL/GenBank/DDBJ databases">
        <authorList>
            <person name="de Groot N.N."/>
        </authorList>
    </citation>
    <scope>NUCLEOTIDE SEQUENCE [LARGE SCALE GENOMIC DNA]</scope>
    <source>
        <strain evidence="3 4">B7-7</strain>
    </source>
</reference>
<organism evidence="3 4">
    <name type="scientific">Ectothiorhodospira magna</name>
    <dbReference type="NCBI Taxonomy" id="867345"/>
    <lineage>
        <taxon>Bacteria</taxon>
        <taxon>Pseudomonadati</taxon>
        <taxon>Pseudomonadota</taxon>
        <taxon>Gammaproteobacteria</taxon>
        <taxon>Chromatiales</taxon>
        <taxon>Ectothiorhodospiraceae</taxon>
        <taxon>Ectothiorhodospira</taxon>
    </lineage>
</organism>
<keyword evidence="4" id="KW-1185">Reference proteome</keyword>
<dbReference type="Gene3D" id="3.40.50.2000">
    <property type="entry name" value="Glycogen Phosphorylase B"/>
    <property type="match status" value="2"/>
</dbReference>
<evidence type="ECO:0000256" key="1">
    <source>
        <dbReference type="ARBA" id="ARBA00022676"/>
    </source>
</evidence>
<dbReference type="RefSeq" id="WP_090208120.1">
    <property type="nucleotide sequence ID" value="NZ_FOFO01000022.1"/>
</dbReference>
<gene>
    <name evidence="3" type="ORF">SAMN05421693_12250</name>
</gene>
<keyword evidence="1" id="KW-0328">Glycosyltransferase</keyword>
<evidence type="ECO:0000256" key="2">
    <source>
        <dbReference type="ARBA" id="ARBA00022679"/>
    </source>
</evidence>
<dbReference type="GO" id="GO:0008713">
    <property type="term" value="F:ADP-heptose-lipopolysaccharide heptosyltransferase activity"/>
    <property type="evidence" value="ECO:0007669"/>
    <property type="project" value="TreeGrafter"/>
</dbReference>
<dbReference type="PANTHER" id="PTHR30160">
    <property type="entry name" value="TETRAACYLDISACCHARIDE 4'-KINASE-RELATED"/>
    <property type="match status" value="1"/>
</dbReference>
<dbReference type="GO" id="GO:0009244">
    <property type="term" value="P:lipopolysaccharide core region biosynthetic process"/>
    <property type="evidence" value="ECO:0007669"/>
    <property type="project" value="TreeGrafter"/>
</dbReference>
<dbReference type="GO" id="GO:0005829">
    <property type="term" value="C:cytosol"/>
    <property type="evidence" value="ECO:0007669"/>
    <property type="project" value="TreeGrafter"/>
</dbReference>
<evidence type="ECO:0000313" key="3">
    <source>
        <dbReference type="EMBL" id="SEQ27617.1"/>
    </source>
</evidence>
<dbReference type="PANTHER" id="PTHR30160:SF1">
    <property type="entry name" value="LIPOPOLYSACCHARIDE 1,2-N-ACETYLGLUCOSAMINETRANSFERASE-RELATED"/>
    <property type="match status" value="1"/>
</dbReference>
<keyword evidence="2 3" id="KW-0808">Transferase</keyword>
<dbReference type="STRING" id="867345.SAMN05421693_12250"/>
<protein>
    <submittedName>
        <fullName evidence="3">Heptosyltransferase-1</fullName>
    </submittedName>
</protein>